<dbReference type="Gene3D" id="3.40.50.300">
    <property type="entry name" value="P-loop containing nucleotide triphosphate hydrolases"/>
    <property type="match status" value="1"/>
</dbReference>
<dbReference type="Proteomes" id="UP000000379">
    <property type="component" value="Chromosome"/>
</dbReference>
<reference evidence="3" key="1">
    <citation type="submission" date="2010-05" db="EMBL/GenBank/DDBJ databases">
        <title>The complete genome of Truepera radiovictris DSM 17093.</title>
        <authorList>
            <consortium name="US DOE Joint Genome Institute (JGI-PGF)"/>
            <person name="Lucas S."/>
            <person name="Copeland A."/>
            <person name="Lapidus A."/>
            <person name="Glavina del Rio T."/>
            <person name="Dalin E."/>
            <person name="Tice H."/>
            <person name="Bruce D."/>
            <person name="Goodwin L."/>
            <person name="Pitluck S."/>
            <person name="Kyrpides N."/>
            <person name="Mavromatis K."/>
            <person name="Ovchinnikova G."/>
            <person name="Munk A.C."/>
            <person name="Detter J.C."/>
            <person name="Han C."/>
            <person name="Tapia R."/>
            <person name="Land M."/>
            <person name="Hauser L."/>
            <person name="Markowitz V."/>
            <person name="Cheng J.-F."/>
            <person name="Hugenholtz P."/>
            <person name="Woyke T."/>
            <person name="Wu D."/>
            <person name="Tindall B."/>
            <person name="Pomrenke H.G."/>
            <person name="Brambilla E."/>
            <person name="Klenk H.-P."/>
            <person name="Eisen J.A."/>
        </authorList>
    </citation>
    <scope>NUCLEOTIDE SEQUENCE [LARGE SCALE GENOMIC DNA]</scope>
    <source>
        <strain evidence="3">DSM 17093 / CIP 108686 / LMG 22925 / RQ-24</strain>
    </source>
</reference>
<evidence type="ECO:0000313" key="2">
    <source>
        <dbReference type="EMBL" id="ADI15825.1"/>
    </source>
</evidence>
<dbReference type="KEGG" id="tra:Trad_2722"/>
<dbReference type="EMBL" id="CP002049">
    <property type="protein sequence ID" value="ADI15825.1"/>
    <property type="molecule type" value="Genomic_DNA"/>
</dbReference>
<evidence type="ECO:0000313" key="3">
    <source>
        <dbReference type="Proteomes" id="UP000000379"/>
    </source>
</evidence>
<dbReference type="STRING" id="649638.Trad_2722"/>
<keyword evidence="3" id="KW-1185">Reference proteome</keyword>
<dbReference type="GO" id="GO:0008146">
    <property type="term" value="F:sulfotransferase activity"/>
    <property type="evidence" value="ECO:0007669"/>
    <property type="project" value="InterPro"/>
</dbReference>
<dbReference type="HOGENOM" id="CLU_017703_1_2_0"/>
<keyword evidence="1" id="KW-0808">Transferase</keyword>
<dbReference type="InterPro" id="IPR027417">
    <property type="entry name" value="P-loop_NTPase"/>
</dbReference>
<name>D7CUZ8_TRURR</name>
<protein>
    <submittedName>
        <fullName evidence="2">Sulfotransferase</fullName>
    </submittedName>
</protein>
<dbReference type="InterPro" id="IPR037359">
    <property type="entry name" value="NST/OST"/>
</dbReference>
<dbReference type="AlphaFoldDB" id="D7CUZ8"/>
<dbReference type="eggNOG" id="COG0457">
    <property type="taxonomic scope" value="Bacteria"/>
</dbReference>
<dbReference type="PANTHER" id="PTHR10605:SF56">
    <property type="entry name" value="BIFUNCTIONAL HEPARAN SULFATE N-DEACETYLASE_N-SULFOTRANSFERASE"/>
    <property type="match status" value="1"/>
</dbReference>
<evidence type="ECO:0000256" key="1">
    <source>
        <dbReference type="ARBA" id="ARBA00022679"/>
    </source>
</evidence>
<gene>
    <name evidence="2" type="ordered locus">Trad_2722</name>
</gene>
<dbReference type="SUPFAM" id="SSF52540">
    <property type="entry name" value="P-loop containing nucleoside triphosphate hydrolases"/>
    <property type="match status" value="1"/>
</dbReference>
<sequence length="278" mass="31966">MWAAGRRKDVAPRYPDFLGIGTPRSATTWLHLRLAAHPGVFLPARKELHFFNEPRPHTPCRFSGATWTRPLYFDLENPAHWRWYAAQFAGAGERRCGEITPDYATLSRERVGEVLRHLPEVKVILNIRNPIARAWSGLRYSWRRHIGRYTDRQLGERLREELTDALIAAALHPERLLRGDYPRTIGNWEAHVPPERLLYLFYDDIARDPGAELRRVADFLELDPAGLPPSAADTSPVNDAPATDMPDAVKERLVAYYAPHIRWLEAHFGRDLSAWLEL</sequence>
<dbReference type="PANTHER" id="PTHR10605">
    <property type="entry name" value="HEPARAN SULFATE SULFOTRANSFERASE"/>
    <property type="match status" value="1"/>
</dbReference>
<dbReference type="Pfam" id="PF13469">
    <property type="entry name" value="Sulfotransfer_3"/>
    <property type="match status" value="1"/>
</dbReference>
<organism evidence="2 3">
    <name type="scientific">Truepera radiovictrix (strain DSM 17093 / CIP 108686 / LMG 22925 / RQ-24)</name>
    <dbReference type="NCBI Taxonomy" id="649638"/>
    <lineage>
        <taxon>Bacteria</taxon>
        <taxon>Thermotogati</taxon>
        <taxon>Deinococcota</taxon>
        <taxon>Deinococci</taxon>
        <taxon>Trueperales</taxon>
        <taxon>Trueperaceae</taxon>
        <taxon>Truepera</taxon>
    </lineage>
</organism>
<reference evidence="2 3" key="2">
    <citation type="journal article" date="2011" name="Stand. Genomic Sci.">
        <title>Complete genome sequence of Truepera radiovictrix type strain (RQ-24).</title>
        <authorList>
            <person name="Ivanova N."/>
            <person name="Rohde C."/>
            <person name="Munk C."/>
            <person name="Nolan M."/>
            <person name="Lucas S."/>
            <person name="Del Rio T.G."/>
            <person name="Tice H."/>
            <person name="Deshpande S."/>
            <person name="Cheng J.F."/>
            <person name="Tapia R."/>
            <person name="Han C."/>
            <person name="Goodwin L."/>
            <person name="Pitluck S."/>
            <person name="Liolios K."/>
            <person name="Mavromatis K."/>
            <person name="Mikhailova N."/>
            <person name="Pati A."/>
            <person name="Chen A."/>
            <person name="Palaniappan K."/>
            <person name="Land M."/>
            <person name="Hauser L."/>
            <person name="Chang Y.J."/>
            <person name="Jeffries C.D."/>
            <person name="Brambilla E."/>
            <person name="Rohde M."/>
            <person name="Goker M."/>
            <person name="Tindall B.J."/>
            <person name="Woyke T."/>
            <person name="Bristow J."/>
            <person name="Eisen J.A."/>
            <person name="Markowitz V."/>
            <person name="Hugenholtz P."/>
            <person name="Kyrpides N.C."/>
            <person name="Klenk H.P."/>
            <person name="Lapidus A."/>
        </authorList>
    </citation>
    <scope>NUCLEOTIDE SEQUENCE [LARGE SCALE GENOMIC DNA]</scope>
    <source>
        <strain evidence="3">DSM 17093 / CIP 108686 / LMG 22925 / RQ-24</strain>
    </source>
</reference>
<proteinExistence type="predicted"/>
<accession>D7CUZ8</accession>